<proteinExistence type="predicted"/>
<gene>
    <name evidence="2" type="ORF">MSPICULIGERA_LOCUS23177</name>
</gene>
<reference evidence="2" key="1">
    <citation type="submission" date="2023-06" db="EMBL/GenBank/DDBJ databases">
        <authorList>
            <person name="Delattre M."/>
        </authorList>
    </citation>
    <scope>NUCLEOTIDE SEQUENCE</scope>
    <source>
        <strain evidence="2">AF72</strain>
    </source>
</reference>
<protein>
    <recommendedName>
        <fullName evidence="4">Serpentine receptor class gamma</fullName>
    </recommendedName>
</protein>
<dbReference type="EMBL" id="CATQJA010002702">
    <property type="protein sequence ID" value="CAJ0585146.1"/>
    <property type="molecule type" value="Genomic_DNA"/>
</dbReference>
<evidence type="ECO:0000313" key="2">
    <source>
        <dbReference type="EMBL" id="CAJ0585146.1"/>
    </source>
</evidence>
<keyword evidence="1" id="KW-0812">Transmembrane</keyword>
<keyword evidence="1" id="KW-0472">Membrane</keyword>
<name>A0AA36DED1_9BILA</name>
<organism evidence="2 3">
    <name type="scientific">Mesorhabditis spiculigera</name>
    <dbReference type="NCBI Taxonomy" id="96644"/>
    <lineage>
        <taxon>Eukaryota</taxon>
        <taxon>Metazoa</taxon>
        <taxon>Ecdysozoa</taxon>
        <taxon>Nematoda</taxon>
        <taxon>Chromadorea</taxon>
        <taxon>Rhabditida</taxon>
        <taxon>Rhabditina</taxon>
        <taxon>Rhabditomorpha</taxon>
        <taxon>Rhabditoidea</taxon>
        <taxon>Rhabditidae</taxon>
        <taxon>Mesorhabditinae</taxon>
        <taxon>Mesorhabditis</taxon>
    </lineage>
</organism>
<dbReference type="Proteomes" id="UP001177023">
    <property type="component" value="Unassembled WGS sequence"/>
</dbReference>
<accession>A0AA36DED1</accession>
<evidence type="ECO:0000313" key="3">
    <source>
        <dbReference type="Proteomes" id="UP001177023"/>
    </source>
</evidence>
<feature type="transmembrane region" description="Helical" evidence="1">
    <location>
        <begin position="20"/>
        <end position="40"/>
    </location>
</feature>
<evidence type="ECO:0008006" key="4">
    <source>
        <dbReference type="Google" id="ProtNLM"/>
    </source>
</evidence>
<feature type="non-terminal residue" evidence="2">
    <location>
        <position position="140"/>
    </location>
</feature>
<sequence length="140" mass="15818">MYLPNTEDHLAFTIAMQQCYYPICGVLIFLTLLVNLYTAYKLFTHTKALTKRELRFHITTLAQFAAQMVNTIELLVVNALRVDDSYIVFRMQPTIADITNLLPLWVLLLLSEETRIMVTGKSSVPKAVAVVSVAENPLKA</sequence>
<keyword evidence="3" id="KW-1185">Reference proteome</keyword>
<keyword evidence="1" id="KW-1133">Transmembrane helix</keyword>
<comment type="caution">
    <text evidence="2">The sequence shown here is derived from an EMBL/GenBank/DDBJ whole genome shotgun (WGS) entry which is preliminary data.</text>
</comment>
<dbReference type="AlphaFoldDB" id="A0AA36DED1"/>
<evidence type="ECO:0000256" key="1">
    <source>
        <dbReference type="SAM" id="Phobius"/>
    </source>
</evidence>